<dbReference type="GO" id="GO:0003866">
    <property type="term" value="F:3-phosphoshikimate 1-carboxyvinyltransferase activity"/>
    <property type="evidence" value="ECO:0007669"/>
    <property type="project" value="UniProtKB-UniRule"/>
</dbReference>
<keyword evidence="4 7" id="KW-0808">Transferase</keyword>
<feature type="binding site" evidence="7">
    <location>
        <position position="33"/>
    </location>
    <ligand>
        <name>3-phosphoshikimate</name>
        <dbReference type="ChEBI" id="CHEBI:145989"/>
    </ligand>
</feature>
<comment type="function">
    <text evidence="7">Catalyzes the transfer of the enolpyruvyl moiety of phosphoenolpyruvate (PEP) to the 5-hydroxyl of shikimate-3-phosphate (S3P) to produce enolpyruvyl shikimate-3-phosphate and inorganic phosphate.</text>
</comment>
<feature type="binding site" evidence="7">
    <location>
        <position position="176"/>
    </location>
    <ligand>
        <name>3-phosphoshikimate</name>
        <dbReference type="ChEBI" id="CHEBI:145989"/>
    </ligand>
</feature>
<feature type="region of interest" description="Disordered" evidence="8">
    <location>
        <begin position="1"/>
        <end position="20"/>
    </location>
</feature>
<proteinExistence type="inferred from homology"/>
<evidence type="ECO:0000256" key="3">
    <source>
        <dbReference type="ARBA" id="ARBA00022605"/>
    </source>
</evidence>
<dbReference type="GO" id="GO:0009423">
    <property type="term" value="P:chorismate biosynthetic process"/>
    <property type="evidence" value="ECO:0007669"/>
    <property type="project" value="UniProtKB-UniRule"/>
</dbReference>
<dbReference type="InterPro" id="IPR013792">
    <property type="entry name" value="RNA3'P_cycl/enolpyr_Trfase_a/b"/>
</dbReference>
<feature type="binding site" evidence="7">
    <location>
        <position position="203"/>
    </location>
    <ligand>
        <name>3-phosphoshikimate</name>
        <dbReference type="ChEBI" id="CHEBI:145989"/>
    </ligand>
</feature>
<dbReference type="GO" id="GO:0009073">
    <property type="term" value="P:aromatic amino acid family biosynthetic process"/>
    <property type="evidence" value="ECO:0007669"/>
    <property type="project" value="UniProtKB-KW"/>
</dbReference>
<dbReference type="KEGG" id="agv:OJF2_63960"/>
<dbReference type="UniPathway" id="UPA00053">
    <property type="reaction ID" value="UER00089"/>
</dbReference>
<dbReference type="InterPro" id="IPR023193">
    <property type="entry name" value="EPSP_synthase_CS"/>
</dbReference>
<dbReference type="OrthoDB" id="9809920at2"/>
<accession>A0A5B9WCM0</accession>
<dbReference type="EMBL" id="CP042997">
    <property type="protein sequence ID" value="QEH37805.1"/>
    <property type="molecule type" value="Genomic_DNA"/>
</dbReference>
<comment type="subunit">
    <text evidence="7">Monomer.</text>
</comment>
<evidence type="ECO:0000313" key="11">
    <source>
        <dbReference type="Proteomes" id="UP000324233"/>
    </source>
</evidence>
<dbReference type="SUPFAM" id="SSF55205">
    <property type="entry name" value="EPT/RTPC-like"/>
    <property type="match status" value="1"/>
</dbReference>
<evidence type="ECO:0000256" key="6">
    <source>
        <dbReference type="ARBA" id="ARBA00044633"/>
    </source>
</evidence>
<name>A0A5B9WCM0_9BACT</name>
<evidence type="ECO:0000256" key="7">
    <source>
        <dbReference type="HAMAP-Rule" id="MF_00210"/>
    </source>
</evidence>
<feature type="binding site" evidence="7">
    <location>
        <position position="417"/>
    </location>
    <ligand>
        <name>phosphoenolpyruvate</name>
        <dbReference type="ChEBI" id="CHEBI:58702"/>
    </ligand>
</feature>
<feature type="binding site" evidence="7">
    <location>
        <position position="177"/>
    </location>
    <ligand>
        <name>phosphoenolpyruvate</name>
        <dbReference type="ChEBI" id="CHEBI:58702"/>
    </ligand>
</feature>
<dbReference type="AlphaFoldDB" id="A0A5B9WCM0"/>
<organism evidence="10 11">
    <name type="scientific">Aquisphaera giovannonii</name>
    <dbReference type="NCBI Taxonomy" id="406548"/>
    <lineage>
        <taxon>Bacteria</taxon>
        <taxon>Pseudomonadati</taxon>
        <taxon>Planctomycetota</taxon>
        <taxon>Planctomycetia</taxon>
        <taxon>Isosphaerales</taxon>
        <taxon>Isosphaeraceae</taxon>
        <taxon>Aquisphaera</taxon>
    </lineage>
</organism>
<keyword evidence="7" id="KW-0963">Cytoplasm</keyword>
<evidence type="ECO:0000259" key="9">
    <source>
        <dbReference type="Pfam" id="PF00275"/>
    </source>
</evidence>
<dbReference type="PROSITE" id="PS00885">
    <property type="entry name" value="EPSP_SYNTHASE_2"/>
    <property type="match status" value="1"/>
</dbReference>
<dbReference type="PROSITE" id="PS00104">
    <property type="entry name" value="EPSP_SYNTHASE_1"/>
    <property type="match status" value="1"/>
</dbReference>
<protein>
    <recommendedName>
        <fullName evidence="7">3-phosphoshikimate 1-carboxyvinyltransferase</fullName>
        <ecNumber evidence="7">2.5.1.19</ecNumber>
    </recommendedName>
    <alternativeName>
        <fullName evidence="7">5-enolpyruvylshikimate-3-phosphate synthase</fullName>
        <shortName evidence="7">EPSP synthase</shortName>
        <shortName evidence="7">EPSPS</shortName>
    </alternativeName>
</protein>
<evidence type="ECO:0000256" key="5">
    <source>
        <dbReference type="ARBA" id="ARBA00023141"/>
    </source>
</evidence>
<sequence>MLEYPRELPIQPWNGPPPRASVRVPGSKSLTNRALIVAAMAEGPSTLTGALDSEDTRVMVEALRTLGVGVEHDAKSATIRIQGCNGRLPAREATLHVANSGTSLRFLTAMVATGVGTYHLDGTPRMRERPVADLLESLNGLGARATSDLGTGCPPVTVEARGLEGGFASIRGDVSSQYLSGLLMALPYARTPTTIEIQGLLVSKPYVAMTLAVMRDFGAKPSERKFRRFDVYPSRYQGRQYAVEPDASAASYFMALAAITGGTIVIEGLGTESIQGDVAFADILEHMGCTVAREPNRITVAGGPLRGVDVDMNAISDTVMTMAVVALFAEGFTRIRNVGHIRHKETDRIAAVASELRKLGATVDELPDGLVITPPEAGATGPAAIATYDDHRMAMSFALAGLKVPGVTILDPGCVAKTYPGFWEDLDALRSSSA</sequence>
<dbReference type="GO" id="GO:0008652">
    <property type="term" value="P:amino acid biosynthetic process"/>
    <property type="evidence" value="ECO:0007669"/>
    <property type="project" value="UniProtKB-KW"/>
</dbReference>
<feature type="binding site" evidence="7">
    <location>
        <position position="101"/>
    </location>
    <ligand>
        <name>phosphoenolpyruvate</name>
        <dbReference type="ChEBI" id="CHEBI:58702"/>
    </ligand>
</feature>
<evidence type="ECO:0000256" key="2">
    <source>
        <dbReference type="ARBA" id="ARBA00009948"/>
    </source>
</evidence>
<dbReference type="PIRSF" id="PIRSF000505">
    <property type="entry name" value="EPSPS"/>
    <property type="match status" value="1"/>
</dbReference>
<feature type="active site" description="Proton acceptor" evidence="7">
    <location>
        <position position="317"/>
    </location>
</feature>
<comment type="pathway">
    <text evidence="1 7">Metabolic intermediate biosynthesis; chorismate biosynthesis; chorismate from D-erythrose 4-phosphate and phosphoenolpyruvate: step 6/7.</text>
</comment>
<dbReference type="Gene3D" id="3.65.10.10">
    <property type="entry name" value="Enolpyruvate transferase domain"/>
    <property type="match status" value="2"/>
</dbReference>
<comment type="similarity">
    <text evidence="2 7">Belongs to the EPSP synthase family.</text>
</comment>
<evidence type="ECO:0000256" key="1">
    <source>
        <dbReference type="ARBA" id="ARBA00004811"/>
    </source>
</evidence>
<comment type="subcellular location">
    <subcellularLocation>
        <location evidence="7">Cytoplasm</location>
    </subcellularLocation>
</comment>
<comment type="caution">
    <text evidence="7">Lacks conserved residue(s) required for the propagation of feature annotation.</text>
</comment>
<feature type="binding site" evidence="7">
    <location>
        <position position="175"/>
    </location>
    <ligand>
        <name>3-phosphoshikimate</name>
        <dbReference type="ChEBI" id="CHEBI:145989"/>
    </ligand>
</feature>
<keyword evidence="5 7" id="KW-0057">Aromatic amino acid biosynthesis</keyword>
<dbReference type="HAMAP" id="MF_00210">
    <property type="entry name" value="EPSP_synth"/>
    <property type="match status" value="1"/>
</dbReference>
<keyword evidence="3 7" id="KW-0028">Amino-acid biosynthesis</keyword>
<feature type="binding site" evidence="7">
    <location>
        <position position="392"/>
    </location>
    <ligand>
        <name>phosphoenolpyruvate</name>
        <dbReference type="ChEBI" id="CHEBI:58702"/>
    </ligand>
</feature>
<dbReference type="GO" id="GO:0005737">
    <property type="term" value="C:cytoplasm"/>
    <property type="evidence" value="ECO:0007669"/>
    <property type="project" value="UniProtKB-SubCell"/>
</dbReference>
<evidence type="ECO:0000256" key="4">
    <source>
        <dbReference type="ARBA" id="ARBA00022679"/>
    </source>
</evidence>
<dbReference type="RefSeq" id="WP_148597319.1">
    <property type="nucleotide sequence ID" value="NZ_CP042997.1"/>
</dbReference>
<feature type="binding site" evidence="7">
    <location>
        <position position="28"/>
    </location>
    <ligand>
        <name>phosphoenolpyruvate</name>
        <dbReference type="ChEBI" id="CHEBI:58702"/>
    </ligand>
</feature>
<feature type="binding site" evidence="7">
    <location>
        <position position="29"/>
    </location>
    <ligand>
        <name>3-phosphoshikimate</name>
        <dbReference type="ChEBI" id="CHEBI:145989"/>
    </ligand>
</feature>
<keyword evidence="11" id="KW-1185">Reference proteome</keyword>
<dbReference type="PANTHER" id="PTHR21090">
    <property type="entry name" value="AROM/DEHYDROQUINATE SYNTHASE"/>
    <property type="match status" value="1"/>
</dbReference>
<feature type="binding site" evidence="7">
    <location>
        <position position="317"/>
    </location>
    <ligand>
        <name>3-phosphoshikimate</name>
        <dbReference type="ChEBI" id="CHEBI:145989"/>
    </ligand>
</feature>
<gene>
    <name evidence="7 10" type="primary">aroA</name>
    <name evidence="10" type="ORF">OJF2_63960</name>
</gene>
<dbReference type="NCBIfam" id="TIGR01356">
    <property type="entry name" value="aroA"/>
    <property type="match status" value="1"/>
</dbReference>
<dbReference type="InterPro" id="IPR001986">
    <property type="entry name" value="Enolpyruvate_Tfrase_dom"/>
</dbReference>
<feature type="binding site" evidence="7">
    <location>
        <position position="28"/>
    </location>
    <ligand>
        <name>3-phosphoshikimate</name>
        <dbReference type="ChEBI" id="CHEBI:145989"/>
    </ligand>
</feature>
<evidence type="ECO:0000256" key="8">
    <source>
        <dbReference type="SAM" id="MobiDB-lite"/>
    </source>
</evidence>
<feature type="binding site" evidence="7">
    <location>
        <position position="177"/>
    </location>
    <ligand>
        <name>3-phosphoshikimate</name>
        <dbReference type="ChEBI" id="CHEBI:145989"/>
    </ligand>
</feature>
<dbReference type="EC" id="2.5.1.19" evidence="7"/>
<dbReference type="Pfam" id="PF00275">
    <property type="entry name" value="EPSP_synthase"/>
    <property type="match status" value="1"/>
</dbReference>
<dbReference type="Proteomes" id="UP000324233">
    <property type="component" value="Chromosome"/>
</dbReference>
<feature type="binding site" evidence="7">
    <location>
        <position position="129"/>
    </location>
    <ligand>
        <name>phosphoenolpyruvate</name>
        <dbReference type="ChEBI" id="CHEBI:58702"/>
    </ligand>
</feature>
<feature type="binding site" evidence="7">
    <location>
        <position position="344"/>
    </location>
    <ligand>
        <name>3-phosphoshikimate</name>
        <dbReference type="ChEBI" id="CHEBI:145989"/>
    </ligand>
</feature>
<dbReference type="InterPro" id="IPR006264">
    <property type="entry name" value="EPSP_synthase"/>
</dbReference>
<dbReference type="PANTHER" id="PTHR21090:SF5">
    <property type="entry name" value="PENTAFUNCTIONAL AROM POLYPEPTIDE"/>
    <property type="match status" value="1"/>
</dbReference>
<dbReference type="CDD" id="cd01556">
    <property type="entry name" value="EPSP_synthase"/>
    <property type="match status" value="1"/>
</dbReference>
<reference evidence="10 11" key="1">
    <citation type="submission" date="2019-08" db="EMBL/GenBank/DDBJ databases">
        <title>Deep-cultivation of Planctomycetes and their phenomic and genomic characterization uncovers novel biology.</title>
        <authorList>
            <person name="Wiegand S."/>
            <person name="Jogler M."/>
            <person name="Boedeker C."/>
            <person name="Pinto D."/>
            <person name="Vollmers J."/>
            <person name="Rivas-Marin E."/>
            <person name="Kohn T."/>
            <person name="Peeters S.H."/>
            <person name="Heuer A."/>
            <person name="Rast P."/>
            <person name="Oberbeckmann S."/>
            <person name="Bunk B."/>
            <person name="Jeske O."/>
            <person name="Meyerdierks A."/>
            <person name="Storesund J.E."/>
            <person name="Kallscheuer N."/>
            <person name="Luecker S."/>
            <person name="Lage O.M."/>
            <person name="Pohl T."/>
            <person name="Merkel B.J."/>
            <person name="Hornburger P."/>
            <person name="Mueller R.-W."/>
            <person name="Bruemmer F."/>
            <person name="Labrenz M."/>
            <person name="Spormann A.M."/>
            <person name="Op den Camp H."/>
            <person name="Overmann J."/>
            <person name="Amann R."/>
            <person name="Jetten M.S.M."/>
            <person name="Mascher T."/>
            <person name="Medema M.H."/>
            <person name="Devos D.P."/>
            <person name="Kaster A.-K."/>
            <person name="Ovreas L."/>
            <person name="Rohde M."/>
            <person name="Galperin M.Y."/>
            <person name="Jogler C."/>
        </authorList>
    </citation>
    <scope>NUCLEOTIDE SEQUENCE [LARGE SCALE GENOMIC DNA]</scope>
    <source>
        <strain evidence="10 11">OJF2</strain>
    </source>
</reference>
<comment type="catalytic activity">
    <reaction evidence="6">
        <text>3-phosphoshikimate + phosphoenolpyruvate = 5-O-(1-carboxyvinyl)-3-phosphoshikimate + phosphate</text>
        <dbReference type="Rhea" id="RHEA:21256"/>
        <dbReference type="ChEBI" id="CHEBI:43474"/>
        <dbReference type="ChEBI" id="CHEBI:57701"/>
        <dbReference type="ChEBI" id="CHEBI:58702"/>
        <dbReference type="ChEBI" id="CHEBI:145989"/>
        <dbReference type="EC" id="2.5.1.19"/>
    </reaction>
    <physiologicalReaction direction="left-to-right" evidence="6">
        <dbReference type="Rhea" id="RHEA:21257"/>
    </physiologicalReaction>
</comment>
<dbReference type="InterPro" id="IPR036968">
    <property type="entry name" value="Enolpyruvate_Tfrase_sf"/>
</dbReference>
<evidence type="ECO:0000313" key="10">
    <source>
        <dbReference type="EMBL" id="QEH37805.1"/>
    </source>
</evidence>
<feature type="domain" description="Enolpyruvate transferase" evidence="9">
    <location>
        <begin position="20"/>
        <end position="426"/>
    </location>
</feature>
<feature type="binding site" evidence="7">
    <location>
        <position position="348"/>
    </location>
    <ligand>
        <name>phosphoenolpyruvate</name>
        <dbReference type="ChEBI" id="CHEBI:58702"/>
    </ligand>
</feature>